<feature type="transmembrane region" description="Helical" evidence="5">
    <location>
        <begin position="330"/>
        <end position="351"/>
    </location>
</feature>
<dbReference type="GO" id="GO:0046943">
    <property type="term" value="F:carboxylic acid transmembrane transporter activity"/>
    <property type="evidence" value="ECO:0007669"/>
    <property type="project" value="TreeGrafter"/>
</dbReference>
<dbReference type="InterPro" id="IPR005829">
    <property type="entry name" value="Sugar_transporter_CS"/>
</dbReference>
<feature type="transmembrane region" description="Helical" evidence="5">
    <location>
        <begin position="124"/>
        <end position="142"/>
    </location>
</feature>
<gene>
    <name evidence="7" type="ORF">NPRO_11210</name>
</gene>
<accession>A0A809S4E3</accession>
<feature type="transmembrane region" description="Helical" evidence="5">
    <location>
        <begin position="275"/>
        <end position="297"/>
    </location>
</feature>
<feature type="transmembrane region" description="Helical" evidence="5">
    <location>
        <begin position="20"/>
        <end position="42"/>
    </location>
</feature>
<dbReference type="PROSITE" id="PS50850">
    <property type="entry name" value="MFS"/>
    <property type="match status" value="1"/>
</dbReference>
<evidence type="ECO:0000256" key="2">
    <source>
        <dbReference type="ARBA" id="ARBA00022692"/>
    </source>
</evidence>
<name>A0A809S4E3_9BACT</name>
<feature type="domain" description="Major facilitator superfamily (MFS) profile" evidence="6">
    <location>
        <begin position="22"/>
        <end position="419"/>
    </location>
</feature>
<feature type="transmembrane region" description="Helical" evidence="5">
    <location>
        <begin position="62"/>
        <end position="83"/>
    </location>
</feature>
<feature type="transmembrane region" description="Helical" evidence="5">
    <location>
        <begin position="95"/>
        <end position="112"/>
    </location>
</feature>
<proteinExistence type="predicted"/>
<keyword evidence="2 5" id="KW-0812">Transmembrane</keyword>
<protein>
    <submittedName>
        <fullName evidence="7">MFS transporter</fullName>
    </submittedName>
</protein>
<dbReference type="AlphaFoldDB" id="A0A809S4E3"/>
<dbReference type="SUPFAM" id="SSF103473">
    <property type="entry name" value="MFS general substrate transporter"/>
    <property type="match status" value="1"/>
</dbReference>
<dbReference type="GO" id="GO:0005886">
    <property type="term" value="C:plasma membrane"/>
    <property type="evidence" value="ECO:0007669"/>
    <property type="project" value="UniProtKB-SubCell"/>
</dbReference>
<sequence>MSLAPTPRVPIFRQLNGYQWLVLGVAWLGWVFDIADTALFTFAKVPMLTEMLGPEKYAQVGAAIEGQIQMTFLVGWAIGGLVFGIAADKYGRTRVLILTILLYCLFTGLTALCQTWEQVTVVRFLTGLGIGGEWAAGAALVAEVMPDRARPFAAALLQTAAAIGPVLAGTANLALAGQSWKWLFLVGVAPALLTVVIRSKVREPERWQSKGVEVRKATETVRELFRQTPWRRHAIVAMILGVVGIAGAGNVAFWLPNLVKESLPNAEKAVVDASVSYATYTLHLGTLLGVFAFPLLCQRIGRKASFALFFVLSPLATVLALQGSLDYTKLLWMAPIMAFFAIGLSAGYGLYFPELFPTRLRATGCGIAYNTARIFYAPIPWLTGLVIGASKGSPSHGVALAAMVYIVGLLALPFAPETKGKPLPD</sequence>
<dbReference type="PROSITE" id="PS00217">
    <property type="entry name" value="SUGAR_TRANSPORT_2"/>
    <property type="match status" value="1"/>
</dbReference>
<dbReference type="KEGG" id="npy:NPRO_11210"/>
<dbReference type="Gene3D" id="1.20.1250.20">
    <property type="entry name" value="MFS general substrate transporter like domains"/>
    <property type="match status" value="2"/>
</dbReference>
<comment type="subcellular location">
    <subcellularLocation>
        <location evidence="1">Cell membrane</location>
        <topology evidence="1">Multi-pass membrane protein</topology>
    </subcellularLocation>
</comment>
<organism evidence="7 8">
    <name type="scientific">Candidatus Nitrosymbiomonas proteolyticus</name>
    <dbReference type="NCBI Taxonomy" id="2608984"/>
    <lineage>
        <taxon>Bacteria</taxon>
        <taxon>Bacillati</taxon>
        <taxon>Armatimonadota</taxon>
        <taxon>Armatimonadota incertae sedis</taxon>
        <taxon>Candidatus Nitrosymbiomonas</taxon>
    </lineage>
</organism>
<dbReference type="PANTHER" id="PTHR23508:SF10">
    <property type="entry name" value="CARBOXYLIC ACID TRANSPORTER PROTEIN HOMOLOG"/>
    <property type="match status" value="1"/>
</dbReference>
<dbReference type="Pfam" id="PF07690">
    <property type="entry name" value="MFS_1"/>
    <property type="match status" value="1"/>
</dbReference>
<evidence type="ECO:0000313" key="8">
    <source>
        <dbReference type="Proteomes" id="UP000662873"/>
    </source>
</evidence>
<reference evidence="7" key="1">
    <citation type="journal article" name="DNA Res.">
        <title>The physiological potential of anammox bacteria as revealed by their core genome structure.</title>
        <authorList>
            <person name="Okubo T."/>
            <person name="Toyoda A."/>
            <person name="Fukuhara K."/>
            <person name="Uchiyama I."/>
            <person name="Harigaya Y."/>
            <person name="Kuroiwa M."/>
            <person name="Suzuki T."/>
            <person name="Murakami Y."/>
            <person name="Suwa Y."/>
            <person name="Takami H."/>
        </authorList>
    </citation>
    <scope>NUCLEOTIDE SEQUENCE</scope>
    <source>
        <strain evidence="7">317325-2</strain>
    </source>
</reference>
<evidence type="ECO:0000313" key="7">
    <source>
        <dbReference type="EMBL" id="BBO23526.1"/>
    </source>
</evidence>
<evidence type="ECO:0000259" key="6">
    <source>
        <dbReference type="PROSITE" id="PS50850"/>
    </source>
</evidence>
<dbReference type="EMBL" id="AP021858">
    <property type="protein sequence ID" value="BBO23526.1"/>
    <property type="molecule type" value="Genomic_DNA"/>
</dbReference>
<dbReference type="InterPro" id="IPR020846">
    <property type="entry name" value="MFS_dom"/>
</dbReference>
<feature type="transmembrane region" description="Helical" evidence="5">
    <location>
        <begin position="304"/>
        <end position="324"/>
    </location>
</feature>
<evidence type="ECO:0000256" key="3">
    <source>
        <dbReference type="ARBA" id="ARBA00022989"/>
    </source>
</evidence>
<feature type="transmembrane region" description="Helical" evidence="5">
    <location>
        <begin position="397"/>
        <end position="415"/>
    </location>
</feature>
<evidence type="ECO:0000256" key="4">
    <source>
        <dbReference type="ARBA" id="ARBA00023136"/>
    </source>
</evidence>
<feature type="transmembrane region" description="Helical" evidence="5">
    <location>
        <begin position="182"/>
        <end position="201"/>
    </location>
</feature>
<evidence type="ECO:0000256" key="5">
    <source>
        <dbReference type="SAM" id="Phobius"/>
    </source>
</evidence>
<keyword evidence="3 5" id="KW-1133">Transmembrane helix</keyword>
<dbReference type="PANTHER" id="PTHR23508">
    <property type="entry name" value="CARBOXYLIC ACID TRANSPORTER PROTEIN HOMOLOG"/>
    <property type="match status" value="1"/>
</dbReference>
<dbReference type="Proteomes" id="UP000662873">
    <property type="component" value="Chromosome"/>
</dbReference>
<dbReference type="InterPro" id="IPR011701">
    <property type="entry name" value="MFS"/>
</dbReference>
<feature type="transmembrane region" description="Helical" evidence="5">
    <location>
        <begin position="154"/>
        <end position="176"/>
    </location>
</feature>
<dbReference type="InterPro" id="IPR036259">
    <property type="entry name" value="MFS_trans_sf"/>
</dbReference>
<keyword evidence="4 5" id="KW-0472">Membrane</keyword>
<feature type="transmembrane region" description="Helical" evidence="5">
    <location>
        <begin position="234"/>
        <end position="255"/>
    </location>
</feature>
<evidence type="ECO:0000256" key="1">
    <source>
        <dbReference type="ARBA" id="ARBA00004651"/>
    </source>
</evidence>